<organism evidence="2 3">
    <name type="scientific">Alcanivorax nanhaiticus</name>
    <dbReference type="NCBI Taxonomy" id="1177154"/>
    <lineage>
        <taxon>Bacteria</taxon>
        <taxon>Pseudomonadati</taxon>
        <taxon>Pseudomonadota</taxon>
        <taxon>Gammaproteobacteria</taxon>
        <taxon>Oceanospirillales</taxon>
        <taxon>Alcanivoracaceae</taxon>
        <taxon>Alcanivorax</taxon>
    </lineage>
</organism>
<dbReference type="Pfam" id="PF07044">
    <property type="entry name" value="DUF1329"/>
    <property type="match status" value="1"/>
</dbReference>
<gene>
    <name evidence="2" type="ORF">Y5S_00292</name>
</gene>
<evidence type="ECO:0008006" key="4">
    <source>
        <dbReference type="Google" id="ProtNLM"/>
    </source>
</evidence>
<feature type="signal peptide" evidence="1">
    <location>
        <begin position="1"/>
        <end position="24"/>
    </location>
</feature>
<dbReference type="OrthoDB" id="178023at2"/>
<evidence type="ECO:0000313" key="2">
    <source>
        <dbReference type="EMBL" id="KGD66625.1"/>
    </source>
</evidence>
<dbReference type="Proteomes" id="UP000029444">
    <property type="component" value="Unassembled WGS sequence"/>
</dbReference>
<name>A0A095UVR8_9GAMM</name>
<protein>
    <recommendedName>
        <fullName evidence="4">Outer membrane lipoprotein-sorting protein</fullName>
    </recommendedName>
</protein>
<dbReference type="PATRIC" id="fig|1177154.3.peg.294"/>
<dbReference type="AlphaFoldDB" id="A0A095UVR8"/>
<dbReference type="Gene3D" id="2.50.20.10">
    <property type="entry name" value="Lipoprotein localisation LolA/LolB/LppX"/>
    <property type="match status" value="1"/>
</dbReference>
<keyword evidence="1" id="KW-0732">Signal</keyword>
<evidence type="ECO:0000313" key="3">
    <source>
        <dbReference type="Proteomes" id="UP000029444"/>
    </source>
</evidence>
<dbReference type="CDD" id="cd16329">
    <property type="entry name" value="LolA_like"/>
    <property type="match status" value="1"/>
</dbReference>
<proteinExistence type="predicted"/>
<dbReference type="eggNOG" id="ENOG502Z7HQ">
    <property type="taxonomic scope" value="Bacteria"/>
</dbReference>
<accession>A0A095UVR8</accession>
<reference evidence="2 3" key="1">
    <citation type="submission" date="2012-09" db="EMBL/GenBank/DDBJ databases">
        <title>Genome Sequence of alkane-degrading Bacterium Alcanivorax sp. 19-m-6.</title>
        <authorList>
            <person name="Lai Q."/>
            <person name="Shao Z."/>
        </authorList>
    </citation>
    <scope>NUCLEOTIDE SEQUENCE [LARGE SCALE GENOMIC DNA]</scope>
    <source>
        <strain evidence="2 3">19-m-6</strain>
    </source>
</reference>
<sequence>MLKKLTAMGSVLALSLSVAATVQAAVPASEAAKLGKSLTPFGADVKGNGKAVSTGLGIPDWTGGIQRKDIPKSYTRPGQHHPDPYGNEKPVFTITAQNVGQYADKVPDGVKAMLKTYPDTFKMNVYPSHRSTSAPQWVYDNTKSNATKAELGETGVKDTFGGTPFPILSGSNEEQALQAIWNHILRWRGLYVVRRASEVAVQRSGAYSLITSQQEIYFRYYDPKYNYETLDNVLFYYLSFTKAPARLAGGAVLVHEMQDQKKMPRQAWGYNAGQRRVRRAPNLAYDTPIAAADGLRTADDTDMYNGAPDKYNWKLVHPKPVEMFIPYNNYKMDSPDVSYETLLQKGHVNSDYQRWELHRVWVVEANLKDGERHIYNKRRFYIDADSWQIAVADQYDRRGELWRVSLAYIKNYYEVPTQWTALDAFHDLRAQRYHVQFLDNEEPSILDYSQPVPDDRYFHPAALRRRGRG</sequence>
<dbReference type="EMBL" id="ARXV01000001">
    <property type="protein sequence ID" value="KGD66625.1"/>
    <property type="molecule type" value="Genomic_DNA"/>
</dbReference>
<dbReference type="InterPro" id="IPR010752">
    <property type="entry name" value="DUF1329"/>
</dbReference>
<comment type="caution">
    <text evidence="2">The sequence shown here is derived from an EMBL/GenBank/DDBJ whole genome shotgun (WGS) entry which is preliminary data.</text>
</comment>
<feature type="chain" id="PRO_5001912183" description="Outer membrane lipoprotein-sorting protein" evidence="1">
    <location>
        <begin position="25"/>
        <end position="469"/>
    </location>
</feature>
<dbReference type="RefSeq" id="WP_035229670.1">
    <property type="nucleotide sequence ID" value="NZ_ARXV01000001.1"/>
</dbReference>
<evidence type="ECO:0000256" key="1">
    <source>
        <dbReference type="SAM" id="SignalP"/>
    </source>
</evidence>
<keyword evidence="3" id="KW-1185">Reference proteome</keyword>
<dbReference type="STRING" id="1177154.Y5S_00292"/>